<feature type="chain" id="PRO_5039298257" description="Lipoprotein" evidence="1">
    <location>
        <begin position="27"/>
        <end position="180"/>
    </location>
</feature>
<evidence type="ECO:0000313" key="3">
    <source>
        <dbReference type="Proteomes" id="UP000236754"/>
    </source>
</evidence>
<keyword evidence="3" id="KW-1185">Reference proteome</keyword>
<organism evidence="2 3">
    <name type="scientific">Actinacidiphila yanglinensis</name>
    <dbReference type="NCBI Taxonomy" id="310779"/>
    <lineage>
        <taxon>Bacteria</taxon>
        <taxon>Bacillati</taxon>
        <taxon>Actinomycetota</taxon>
        <taxon>Actinomycetes</taxon>
        <taxon>Kitasatosporales</taxon>
        <taxon>Streptomycetaceae</taxon>
        <taxon>Actinacidiphila</taxon>
    </lineage>
</organism>
<protein>
    <recommendedName>
        <fullName evidence="4">Lipoprotein</fullName>
    </recommendedName>
</protein>
<evidence type="ECO:0000313" key="2">
    <source>
        <dbReference type="EMBL" id="SEG27280.1"/>
    </source>
</evidence>
<dbReference type="PROSITE" id="PS51257">
    <property type="entry name" value="PROKAR_LIPOPROTEIN"/>
    <property type="match status" value="1"/>
</dbReference>
<dbReference type="EMBL" id="FNVU01000004">
    <property type="protein sequence ID" value="SEG27280.1"/>
    <property type="molecule type" value="Genomic_DNA"/>
</dbReference>
<dbReference type="Proteomes" id="UP000236754">
    <property type="component" value="Unassembled WGS sequence"/>
</dbReference>
<evidence type="ECO:0008006" key="4">
    <source>
        <dbReference type="Google" id="ProtNLM"/>
    </source>
</evidence>
<dbReference type="AlphaFoldDB" id="A0A1H5YTY2"/>
<accession>A0A1H5YTY2</accession>
<feature type="signal peptide" evidence="1">
    <location>
        <begin position="1"/>
        <end position="26"/>
    </location>
</feature>
<proteinExistence type="predicted"/>
<name>A0A1H5YTY2_9ACTN</name>
<sequence length="180" mass="18230">MRICTTFRTIRISAAAAVVASCVLLAGCSSSGSGGNGGSASSSQQPVAVGLTSAEQVASTLEESVSTMTTTVVYTAATDPDHLLGKAKGYLSKVAFSDSRVQPADVEGTKSDAIVRGGSVETFATVAQAHARAKSIEAGAQGSASAGEYHYYLGNSLIRVSQVLTTAEAEDYALAVQSLS</sequence>
<reference evidence="2 3" key="1">
    <citation type="submission" date="2016-10" db="EMBL/GenBank/DDBJ databases">
        <authorList>
            <person name="de Groot N.N."/>
        </authorList>
    </citation>
    <scope>NUCLEOTIDE SEQUENCE [LARGE SCALE GENOMIC DNA]</scope>
    <source>
        <strain evidence="2 3">CGMCC 4.2023</strain>
    </source>
</reference>
<gene>
    <name evidence="2" type="ORF">SAMN05216223_104136</name>
</gene>
<keyword evidence="1" id="KW-0732">Signal</keyword>
<evidence type="ECO:0000256" key="1">
    <source>
        <dbReference type="SAM" id="SignalP"/>
    </source>
</evidence>